<dbReference type="PANTHER" id="PTHR37042:SF4">
    <property type="entry name" value="OUTER MEMBRANE PROTEIN RV1973"/>
    <property type="match status" value="1"/>
</dbReference>
<keyword evidence="5" id="KW-1185">Reference proteome</keyword>
<evidence type="ECO:0000313" key="4">
    <source>
        <dbReference type="EMBL" id="MCM2578332.1"/>
    </source>
</evidence>
<dbReference type="Proteomes" id="UP001167160">
    <property type="component" value="Unassembled WGS sequence"/>
</dbReference>
<evidence type="ECO:0000313" key="5">
    <source>
        <dbReference type="Proteomes" id="UP001167160"/>
    </source>
</evidence>
<sequence>MSPAGDGASGGRLRLRLPAGAARALRPTAAGVVRAARHGRAVPAVLAVAAVLLTAVSGFLGLRVYERHQEEERGRDALAAARQSALNFTSLDYRHYGRDSRNVLKGATGSFKQQFAAQTKELTKLVAKNKSVSEGKILEAGLVRSGERSARVLVVADSKVTNVAAPEGRARNYRLQLDMVRRDGRWLTSDIEFVG</sequence>
<dbReference type="EMBL" id="JAMQGM010000028">
    <property type="protein sequence ID" value="MCM2578332.1"/>
    <property type="molecule type" value="Genomic_DNA"/>
</dbReference>
<keyword evidence="2 3" id="KW-0472">Membrane</keyword>
<evidence type="ECO:0008006" key="6">
    <source>
        <dbReference type="Google" id="ProtNLM"/>
    </source>
</evidence>
<comment type="caution">
    <text evidence="4">The sequence shown here is derived from an EMBL/GenBank/DDBJ whole genome shotgun (WGS) entry which is preliminary data.</text>
</comment>
<keyword evidence="3" id="KW-0812">Transmembrane</keyword>
<comment type="subcellular location">
    <subcellularLocation>
        <location evidence="1">Membrane</location>
    </subcellularLocation>
</comment>
<evidence type="ECO:0000256" key="3">
    <source>
        <dbReference type="SAM" id="Phobius"/>
    </source>
</evidence>
<evidence type="ECO:0000256" key="2">
    <source>
        <dbReference type="ARBA" id="ARBA00023136"/>
    </source>
</evidence>
<gene>
    <name evidence="4" type="ORF">M1E25_13350</name>
</gene>
<proteinExistence type="predicted"/>
<evidence type="ECO:0000256" key="1">
    <source>
        <dbReference type="ARBA" id="ARBA00004370"/>
    </source>
</evidence>
<keyword evidence="3" id="KW-1133">Transmembrane helix</keyword>
<feature type="transmembrane region" description="Helical" evidence="3">
    <location>
        <begin position="44"/>
        <end position="65"/>
    </location>
</feature>
<accession>A0ABT0X738</accession>
<dbReference type="PANTHER" id="PTHR37042">
    <property type="entry name" value="OUTER MEMBRANE PROTEIN RV1973"/>
    <property type="match status" value="1"/>
</dbReference>
<reference evidence="4" key="1">
    <citation type="journal article" date="2023" name="Int. J. Syst. Evol. Microbiol.">
        <title>Streptomyces meridianus sp. nov. isolated from brackish water of the Tagus estuary in Alcochete, Portugal.</title>
        <authorList>
            <person name="Santos J.D.N."/>
            <person name="Klimek D."/>
            <person name="Calusinska M."/>
            <person name="Lobo Da Cunha A."/>
            <person name="Catita J."/>
            <person name="Goncalves H."/>
            <person name="Gonzalez I."/>
            <person name="Reyes F."/>
            <person name="Lage O.M."/>
        </authorList>
    </citation>
    <scope>NUCLEOTIDE SEQUENCE</scope>
    <source>
        <strain evidence="4">MTZ3.1</strain>
    </source>
</reference>
<organism evidence="4 5">
    <name type="scientific">Streptomyces meridianus</name>
    <dbReference type="NCBI Taxonomy" id="2938945"/>
    <lineage>
        <taxon>Bacteria</taxon>
        <taxon>Bacillati</taxon>
        <taxon>Actinomycetota</taxon>
        <taxon>Actinomycetes</taxon>
        <taxon>Kitasatosporales</taxon>
        <taxon>Streptomycetaceae</taxon>
        <taxon>Streptomyces</taxon>
    </lineage>
</organism>
<name>A0ABT0X738_9ACTN</name>
<protein>
    <recommendedName>
        <fullName evidence="6">Mce-associated membrane protein</fullName>
    </recommendedName>
</protein>